<evidence type="ECO:0000313" key="4">
    <source>
        <dbReference type="EMBL" id="TRW45568.1"/>
    </source>
</evidence>
<dbReference type="GO" id="GO:0003700">
    <property type="term" value="F:DNA-binding transcription factor activity"/>
    <property type="evidence" value="ECO:0007669"/>
    <property type="project" value="InterPro"/>
</dbReference>
<accession>A0A552WRW0</accession>
<keyword evidence="1" id="KW-0238">DNA-binding</keyword>
<feature type="compositionally biased region" description="Low complexity" evidence="2">
    <location>
        <begin position="140"/>
        <end position="154"/>
    </location>
</feature>
<evidence type="ECO:0000313" key="5">
    <source>
        <dbReference type="Proteomes" id="UP000318693"/>
    </source>
</evidence>
<dbReference type="InterPro" id="IPR047057">
    <property type="entry name" value="MerR_fam"/>
</dbReference>
<name>A0A552WRW0_9MICO</name>
<dbReference type="InterPro" id="IPR000551">
    <property type="entry name" value="MerR-type_HTH_dom"/>
</dbReference>
<keyword evidence="5" id="KW-1185">Reference proteome</keyword>
<dbReference type="SUPFAM" id="SSF46955">
    <property type="entry name" value="Putative DNA-binding domain"/>
    <property type="match status" value="1"/>
</dbReference>
<proteinExistence type="predicted"/>
<dbReference type="PANTHER" id="PTHR30204">
    <property type="entry name" value="REDOX-CYCLING DRUG-SENSING TRANSCRIPTIONAL ACTIVATOR SOXR"/>
    <property type="match status" value="1"/>
</dbReference>
<dbReference type="SMART" id="SM00422">
    <property type="entry name" value="HTH_MERR"/>
    <property type="match status" value="1"/>
</dbReference>
<feature type="domain" description="HTH merR-type" evidence="3">
    <location>
        <begin position="79"/>
        <end position="148"/>
    </location>
</feature>
<comment type="caution">
    <text evidence="4">The sequence shown here is derived from an EMBL/GenBank/DDBJ whole genome shotgun (WGS) entry which is preliminary data.</text>
</comment>
<evidence type="ECO:0000259" key="3">
    <source>
        <dbReference type="PROSITE" id="PS50937"/>
    </source>
</evidence>
<dbReference type="PANTHER" id="PTHR30204:SF97">
    <property type="entry name" value="MERR FAMILY REGULATORY PROTEIN"/>
    <property type="match status" value="1"/>
</dbReference>
<evidence type="ECO:0000256" key="1">
    <source>
        <dbReference type="ARBA" id="ARBA00023125"/>
    </source>
</evidence>
<dbReference type="AlphaFoldDB" id="A0A552WRW0"/>
<feature type="region of interest" description="Disordered" evidence="2">
    <location>
        <begin position="140"/>
        <end position="160"/>
    </location>
</feature>
<dbReference type="Gene3D" id="1.10.1660.10">
    <property type="match status" value="1"/>
</dbReference>
<dbReference type="EMBL" id="VJXR01000021">
    <property type="protein sequence ID" value="TRW45568.1"/>
    <property type="molecule type" value="Genomic_DNA"/>
</dbReference>
<protein>
    <submittedName>
        <fullName evidence="4">MerR family transcriptional regulator</fullName>
    </submittedName>
</protein>
<dbReference type="Pfam" id="PF13411">
    <property type="entry name" value="MerR_1"/>
    <property type="match status" value="1"/>
</dbReference>
<feature type="region of interest" description="Disordered" evidence="2">
    <location>
        <begin position="23"/>
        <end position="78"/>
    </location>
</feature>
<gene>
    <name evidence="4" type="ORF">FJ693_09155</name>
</gene>
<dbReference type="PROSITE" id="PS50937">
    <property type="entry name" value="HTH_MERR_2"/>
    <property type="match status" value="1"/>
</dbReference>
<dbReference type="Proteomes" id="UP000318693">
    <property type="component" value="Unassembled WGS sequence"/>
</dbReference>
<organism evidence="4 5">
    <name type="scientific">Georgenia yuyongxinii</name>
    <dbReference type="NCBI Taxonomy" id="2589797"/>
    <lineage>
        <taxon>Bacteria</taxon>
        <taxon>Bacillati</taxon>
        <taxon>Actinomycetota</taxon>
        <taxon>Actinomycetes</taxon>
        <taxon>Micrococcales</taxon>
        <taxon>Bogoriellaceae</taxon>
        <taxon>Georgenia</taxon>
    </lineage>
</organism>
<dbReference type="GO" id="GO:0003677">
    <property type="term" value="F:DNA binding"/>
    <property type="evidence" value="ECO:0007669"/>
    <property type="project" value="UniProtKB-KW"/>
</dbReference>
<dbReference type="CDD" id="cd01104">
    <property type="entry name" value="HTH_MlrA-CarA"/>
    <property type="match status" value="1"/>
</dbReference>
<dbReference type="InterPro" id="IPR009061">
    <property type="entry name" value="DNA-bd_dom_put_sf"/>
</dbReference>
<sequence length="398" mass="41877">MHNLFKTLAKVGHMVTFRPLSERRGGEMGSIASRSLHGNEGSAVTGMAASARGSGRPPGPSSRDGSRRRPSPNGEGGAPLTVAAVAARLGVAASTLRTWDRRYGLGPSSHEAGSHRRYTPADVARLERMRHLTLQGVAPSDAARAALSSDPAAPLEDHPWPRRLQESGAEEPAHLERLLVDPLSLAAAALEPDAPRVHRMLDQEVRDAGIVKAWTGLAKPALAMLAQRERSDRPGVDPEGVIATAVLTAVREVSSAAERARESGVHLLRPGDGPTASASQTASAGRTALLCAAQDRRLRAHVIGGGLAERGVRARVLRAESLGGPEQGLRTIAERAARVLAVVGNPPGTDELVRAVSARGDVEVFLLGGDAPDLWLPRVHRVRSALAAVEEIAGLMEE</sequence>
<reference evidence="4 5" key="1">
    <citation type="submission" date="2019-07" db="EMBL/GenBank/DDBJ databases">
        <title>Georgenia wutianyii sp. nov. and Georgenia *** sp. nov. isolated from plateau pika (Ochotona curzoniae) in the Qinghai-Tibet plateau of China.</title>
        <authorList>
            <person name="Tian Z."/>
        </authorList>
    </citation>
    <scope>NUCLEOTIDE SEQUENCE [LARGE SCALE GENOMIC DNA]</scope>
    <source>
        <strain evidence="4 5">Z446</strain>
    </source>
</reference>
<evidence type="ECO:0000256" key="2">
    <source>
        <dbReference type="SAM" id="MobiDB-lite"/>
    </source>
</evidence>